<dbReference type="Gene3D" id="3.80.10.10">
    <property type="entry name" value="Ribonuclease Inhibitor"/>
    <property type="match status" value="1"/>
</dbReference>
<dbReference type="AlphaFoldDB" id="A0A453T5I9"/>
<evidence type="ECO:0000313" key="3">
    <source>
        <dbReference type="Proteomes" id="UP000015105"/>
    </source>
</evidence>
<organism evidence="2 3">
    <name type="scientific">Aegilops tauschii subsp. strangulata</name>
    <name type="common">Goatgrass</name>
    <dbReference type="NCBI Taxonomy" id="200361"/>
    <lineage>
        <taxon>Eukaryota</taxon>
        <taxon>Viridiplantae</taxon>
        <taxon>Streptophyta</taxon>
        <taxon>Embryophyta</taxon>
        <taxon>Tracheophyta</taxon>
        <taxon>Spermatophyta</taxon>
        <taxon>Magnoliopsida</taxon>
        <taxon>Liliopsida</taxon>
        <taxon>Poales</taxon>
        <taxon>Poaceae</taxon>
        <taxon>BOP clade</taxon>
        <taxon>Pooideae</taxon>
        <taxon>Triticodae</taxon>
        <taxon>Triticeae</taxon>
        <taxon>Triticinae</taxon>
        <taxon>Aegilops</taxon>
    </lineage>
</organism>
<keyword evidence="3" id="KW-1185">Reference proteome</keyword>
<reference evidence="2" key="5">
    <citation type="journal article" date="2021" name="G3 (Bethesda)">
        <title>Aegilops tauschii genome assembly Aet v5.0 features greater sequence contiguity and improved annotation.</title>
        <authorList>
            <person name="Wang L."/>
            <person name="Zhu T."/>
            <person name="Rodriguez J.C."/>
            <person name="Deal K.R."/>
            <person name="Dubcovsky J."/>
            <person name="McGuire P.E."/>
            <person name="Lux T."/>
            <person name="Spannagl M."/>
            <person name="Mayer K.F.X."/>
            <person name="Baldrich P."/>
            <person name="Meyers B.C."/>
            <person name="Huo N."/>
            <person name="Gu Y.Q."/>
            <person name="Zhou H."/>
            <person name="Devos K.M."/>
            <person name="Bennetzen J.L."/>
            <person name="Unver T."/>
            <person name="Budak H."/>
            <person name="Gulick P.J."/>
            <person name="Galiba G."/>
            <person name="Kalapos B."/>
            <person name="Nelson D.R."/>
            <person name="Li P."/>
            <person name="You F.M."/>
            <person name="Luo M.C."/>
            <person name="Dvorak J."/>
        </authorList>
    </citation>
    <scope>NUCLEOTIDE SEQUENCE [LARGE SCALE GENOMIC DNA]</scope>
    <source>
        <strain evidence="2">cv. AL8/78</strain>
    </source>
</reference>
<dbReference type="PANTHER" id="PTHR33463">
    <property type="entry name" value="NB-ARC DOMAIN-CONTAINING PROTEIN-RELATED"/>
    <property type="match status" value="1"/>
</dbReference>
<dbReference type="Pfam" id="PF23247">
    <property type="entry name" value="LRR_RPS2"/>
    <property type="match status" value="1"/>
</dbReference>
<evidence type="ECO:0000259" key="1">
    <source>
        <dbReference type="Pfam" id="PF23247"/>
    </source>
</evidence>
<reference evidence="3" key="2">
    <citation type="journal article" date="2017" name="Nat. Plants">
        <title>The Aegilops tauschii genome reveals multiple impacts of transposons.</title>
        <authorList>
            <person name="Zhao G."/>
            <person name="Zou C."/>
            <person name="Li K."/>
            <person name="Wang K."/>
            <person name="Li T."/>
            <person name="Gao L."/>
            <person name="Zhang X."/>
            <person name="Wang H."/>
            <person name="Yang Z."/>
            <person name="Liu X."/>
            <person name="Jiang W."/>
            <person name="Mao L."/>
            <person name="Kong X."/>
            <person name="Jiao Y."/>
            <person name="Jia J."/>
        </authorList>
    </citation>
    <scope>NUCLEOTIDE SEQUENCE [LARGE SCALE GENOMIC DNA]</scope>
    <source>
        <strain evidence="3">cv. AL8/78</strain>
    </source>
</reference>
<reference evidence="2" key="4">
    <citation type="submission" date="2019-03" db="UniProtKB">
        <authorList>
            <consortium name="EnsemblPlants"/>
        </authorList>
    </citation>
    <scope>IDENTIFICATION</scope>
</reference>
<reference evidence="3" key="1">
    <citation type="journal article" date="2014" name="Science">
        <title>Ancient hybridizations among the ancestral genomes of bread wheat.</title>
        <authorList>
            <consortium name="International Wheat Genome Sequencing Consortium,"/>
            <person name="Marcussen T."/>
            <person name="Sandve S.R."/>
            <person name="Heier L."/>
            <person name="Spannagl M."/>
            <person name="Pfeifer M."/>
            <person name="Jakobsen K.S."/>
            <person name="Wulff B.B."/>
            <person name="Steuernagel B."/>
            <person name="Mayer K.F."/>
            <person name="Olsen O.A."/>
        </authorList>
    </citation>
    <scope>NUCLEOTIDE SEQUENCE [LARGE SCALE GENOMIC DNA]</scope>
    <source>
        <strain evidence="3">cv. AL8/78</strain>
    </source>
</reference>
<sequence length="299" mass="34383">MYGDQVSLPQLVQADRYSDVQSMVGDAPMQDFPKPPTNNLDRHIEIAEGRHALDSGLGDVMTRFAESLHVHDFLTSACLPNGYSWLVLKQCRMERCPKLGEVFPLETYELKELETFWASDLLMACWICSKGAYCNFNDGSFRKLQHLRLRSCPRLQFVLPVWVDSFPSLETLHIIRCGDLRHVFVQNDKWYPEEISIQVVAFPKLTTIHLHDLPVLQQICEVKMVAPNLKTIKIRGCWGLRRLPVVGPRSRDMKKPTVEIEKDVWDALEWDGGAAPGHFEAPVHSRYYKKKLPRVSVLR</sequence>
<dbReference type="InterPro" id="IPR050905">
    <property type="entry name" value="Plant_NBS-LRR"/>
</dbReference>
<evidence type="ECO:0000313" key="2">
    <source>
        <dbReference type="EnsemblPlants" id="AET7Gv21252000.2"/>
    </source>
</evidence>
<proteinExistence type="predicted"/>
<accession>A0A453T5I9</accession>
<dbReference type="Proteomes" id="UP000015105">
    <property type="component" value="Chromosome 7D"/>
</dbReference>
<dbReference type="InterPro" id="IPR057135">
    <property type="entry name" value="At4g27190-like_LRR"/>
</dbReference>
<dbReference type="Gramene" id="AET7Gv21252000.2">
    <property type="protein sequence ID" value="AET7Gv21252000.2"/>
    <property type="gene ID" value="AET7Gv21252000"/>
</dbReference>
<dbReference type="InterPro" id="IPR032675">
    <property type="entry name" value="LRR_dom_sf"/>
</dbReference>
<protein>
    <recommendedName>
        <fullName evidence="1">Disease resistance protein At4g27190-like leucine-rich repeats domain-containing protein</fullName>
    </recommendedName>
</protein>
<name>A0A453T5I9_AEGTS</name>
<dbReference type="SUPFAM" id="SSF52047">
    <property type="entry name" value="RNI-like"/>
    <property type="match status" value="1"/>
</dbReference>
<feature type="domain" description="Disease resistance protein At4g27190-like leucine-rich repeats" evidence="1">
    <location>
        <begin position="135"/>
        <end position="243"/>
    </location>
</feature>
<dbReference type="PANTHER" id="PTHR33463:SF64">
    <property type="entry name" value="NB-ARC DOMAIN-CONTAINING PROTEIN"/>
    <property type="match status" value="1"/>
</dbReference>
<dbReference type="EnsemblPlants" id="AET7Gv21252000.2">
    <property type="protein sequence ID" value="AET7Gv21252000.2"/>
    <property type="gene ID" value="AET7Gv21252000"/>
</dbReference>
<reference evidence="2" key="3">
    <citation type="journal article" date="2017" name="Nature">
        <title>Genome sequence of the progenitor of the wheat D genome Aegilops tauschii.</title>
        <authorList>
            <person name="Luo M.C."/>
            <person name="Gu Y.Q."/>
            <person name="Puiu D."/>
            <person name="Wang H."/>
            <person name="Twardziok S.O."/>
            <person name="Deal K.R."/>
            <person name="Huo N."/>
            <person name="Zhu T."/>
            <person name="Wang L."/>
            <person name="Wang Y."/>
            <person name="McGuire P.E."/>
            <person name="Liu S."/>
            <person name="Long H."/>
            <person name="Ramasamy R.K."/>
            <person name="Rodriguez J.C."/>
            <person name="Van S.L."/>
            <person name="Yuan L."/>
            <person name="Wang Z."/>
            <person name="Xia Z."/>
            <person name="Xiao L."/>
            <person name="Anderson O.D."/>
            <person name="Ouyang S."/>
            <person name="Liang Y."/>
            <person name="Zimin A.V."/>
            <person name="Pertea G."/>
            <person name="Qi P."/>
            <person name="Bennetzen J.L."/>
            <person name="Dai X."/>
            <person name="Dawson M.W."/>
            <person name="Muller H.G."/>
            <person name="Kugler K."/>
            <person name="Rivarola-Duarte L."/>
            <person name="Spannagl M."/>
            <person name="Mayer K.F.X."/>
            <person name="Lu F.H."/>
            <person name="Bevan M.W."/>
            <person name="Leroy P."/>
            <person name="Li P."/>
            <person name="You F.M."/>
            <person name="Sun Q."/>
            <person name="Liu Z."/>
            <person name="Lyons E."/>
            <person name="Wicker T."/>
            <person name="Salzberg S.L."/>
            <person name="Devos K.M."/>
            <person name="Dvorak J."/>
        </authorList>
    </citation>
    <scope>NUCLEOTIDE SEQUENCE [LARGE SCALE GENOMIC DNA]</scope>
    <source>
        <strain evidence="2">cv. AL8/78</strain>
    </source>
</reference>